<protein>
    <recommendedName>
        <fullName evidence="13">Probable protein kinase UbiB</fullName>
        <ecNumber evidence="13">2.7.-.-</ecNumber>
    </recommendedName>
    <alternativeName>
        <fullName evidence="13">Ubiquinone biosynthesis protein UbiB</fullName>
    </alternativeName>
</protein>
<evidence type="ECO:0000256" key="5">
    <source>
        <dbReference type="ARBA" id="ARBA00022679"/>
    </source>
</evidence>
<reference evidence="15 16" key="1">
    <citation type="submission" date="2013-06" db="EMBL/GenBank/DDBJ databases">
        <title>Draft genome sequence of Thauera terpenica.</title>
        <authorList>
            <person name="Liu B."/>
            <person name="Frostegard A.H."/>
            <person name="Shapleigh J.P."/>
        </authorList>
    </citation>
    <scope>NUCLEOTIDE SEQUENCE [LARGE SCALE GENOMIC DNA]</scope>
    <source>
        <strain evidence="15 16">58Eu</strain>
    </source>
</reference>
<dbReference type="PATRIC" id="fig|1348657.5.peg.111"/>
<comment type="similarity">
    <text evidence="13">Belongs to the ABC1 family. UbiB subfamily.</text>
</comment>
<dbReference type="GO" id="GO:0010795">
    <property type="term" value="P:regulation of ubiquinone biosynthetic process"/>
    <property type="evidence" value="ECO:0007669"/>
    <property type="project" value="UniProtKB-UniRule"/>
</dbReference>
<evidence type="ECO:0000256" key="9">
    <source>
        <dbReference type="ARBA" id="ARBA00022777"/>
    </source>
</evidence>
<keyword evidence="11 13" id="KW-1133">Transmembrane helix</keyword>
<keyword evidence="5 13" id="KW-0808">Transferase</keyword>
<evidence type="ECO:0000256" key="3">
    <source>
        <dbReference type="ARBA" id="ARBA00022475"/>
    </source>
</evidence>
<keyword evidence="3 13" id="KW-1003">Cell membrane</keyword>
<dbReference type="STRING" id="1348657.M622_00560"/>
<dbReference type="RefSeq" id="WP_021247575.1">
    <property type="nucleotide sequence ID" value="NZ_ATJV01000001.1"/>
</dbReference>
<dbReference type="Pfam" id="PF03109">
    <property type="entry name" value="ABC1"/>
    <property type="match status" value="1"/>
</dbReference>
<evidence type="ECO:0000256" key="11">
    <source>
        <dbReference type="ARBA" id="ARBA00022989"/>
    </source>
</evidence>
<keyword evidence="6 13" id="KW-0831">Ubiquinone biosynthesis</keyword>
<comment type="caution">
    <text evidence="13">Lacks conserved residue(s) required for the propagation of feature annotation.</text>
</comment>
<dbReference type="InterPro" id="IPR011009">
    <property type="entry name" value="Kinase-like_dom_sf"/>
</dbReference>
<keyword evidence="7 13" id="KW-0812">Transmembrane</keyword>
<dbReference type="SUPFAM" id="SSF56112">
    <property type="entry name" value="Protein kinase-like (PK-like)"/>
    <property type="match status" value="1"/>
</dbReference>
<evidence type="ECO:0000256" key="2">
    <source>
        <dbReference type="ARBA" id="ARBA00009670"/>
    </source>
</evidence>
<evidence type="ECO:0000256" key="6">
    <source>
        <dbReference type="ARBA" id="ARBA00022688"/>
    </source>
</evidence>
<keyword evidence="12 13" id="KW-0472">Membrane</keyword>
<feature type="binding site" evidence="13">
    <location>
        <begin position="124"/>
        <end position="132"/>
    </location>
    <ligand>
        <name>ATP</name>
        <dbReference type="ChEBI" id="CHEBI:30616"/>
    </ligand>
</feature>
<sequence length="509" mass="58126">MRLFRLTKIVTVGLRFGLDRMVLDADSSGRLARIWQILFFWRTFPEPRAVRLRKALESLGPIFVKFGQMLSTRRDLLPPDLADELALLQDRVPPFPTAQALDLLEGFYGKPIDEVFRDFERTPVASASVAQVHLARLPDGTEVAVKVLRPGIDRVIEHDLALLEAAAMLLEKIWPEGRRLKPREVVAEFNKYLHDELDLMREAANCSQLRRNFKDSALLIVPEVYWDWCGSRVMVMERMHGVPISQTPALLAQGNDLKALSREGVEIFFTQVFRDGFFHADMHPGNIFVHRDGRYIALDFGIMGTLNEVDKSYLAQNFLAFFQRDYKRVAMAHIEAGWVPAKTRVDEFEAAIRTVCEPIFDKPLKDISFGKTLLRLFQTARRFEMEVQPQLVLLQKTLLNIEGLGRQLDPELDLWTTAKPFLERWMDERMGWRALVHGVKAEAPAWASTLPQLPRLVHNALADAGKQRTLHQQRLDKLAAGQRLQGRMLALIGVMAAALLGLELYRLFG</sequence>
<evidence type="ECO:0000313" key="16">
    <source>
        <dbReference type="Proteomes" id="UP000015455"/>
    </source>
</evidence>
<evidence type="ECO:0000256" key="10">
    <source>
        <dbReference type="ARBA" id="ARBA00022840"/>
    </source>
</evidence>
<dbReference type="AlphaFoldDB" id="S9ZRQ4"/>
<evidence type="ECO:0000256" key="12">
    <source>
        <dbReference type="ARBA" id="ARBA00023136"/>
    </source>
</evidence>
<proteinExistence type="inferred from homology"/>
<dbReference type="EC" id="2.7.-.-" evidence="13"/>
<keyword evidence="15" id="KW-0830">Ubiquinone</keyword>
<evidence type="ECO:0000256" key="8">
    <source>
        <dbReference type="ARBA" id="ARBA00022741"/>
    </source>
</evidence>
<keyword evidence="8 13" id="KW-0547">Nucleotide-binding</keyword>
<dbReference type="InterPro" id="IPR004147">
    <property type="entry name" value="ABC1_dom"/>
</dbReference>
<dbReference type="PANTHER" id="PTHR10566:SF113">
    <property type="entry name" value="PROTEIN ACTIVITY OF BC1 COMPLEX KINASE 7, CHLOROPLASTIC"/>
    <property type="match status" value="1"/>
</dbReference>
<dbReference type="Proteomes" id="UP000015455">
    <property type="component" value="Unassembled WGS sequence"/>
</dbReference>
<evidence type="ECO:0000256" key="1">
    <source>
        <dbReference type="ARBA" id="ARBA00005020"/>
    </source>
</evidence>
<dbReference type="InterPro" id="IPR010232">
    <property type="entry name" value="UbiB"/>
</dbReference>
<comment type="similarity">
    <text evidence="2">Belongs to the protein kinase superfamily. ADCK protein kinase family.</text>
</comment>
<dbReference type="NCBIfam" id="NF003404">
    <property type="entry name" value="PRK04750.1"/>
    <property type="match status" value="1"/>
</dbReference>
<dbReference type="InterPro" id="IPR045308">
    <property type="entry name" value="UbiB_bact"/>
</dbReference>
<dbReference type="OrthoDB" id="9795390at2"/>
<feature type="binding site" evidence="13">
    <location>
        <position position="146"/>
    </location>
    <ligand>
        <name>ATP</name>
        <dbReference type="ChEBI" id="CHEBI:30616"/>
    </ligand>
</feature>
<evidence type="ECO:0000259" key="14">
    <source>
        <dbReference type="Pfam" id="PF03109"/>
    </source>
</evidence>
<evidence type="ECO:0000313" key="15">
    <source>
        <dbReference type="EMBL" id="EPZ17291.1"/>
    </source>
</evidence>
<feature type="transmembrane region" description="Helical" evidence="13">
    <location>
        <begin position="488"/>
        <end position="508"/>
    </location>
</feature>
<comment type="subcellular location">
    <subcellularLocation>
        <location evidence="13">Cell membrane</location>
        <topology evidence="13">Single-pass membrane protein</topology>
    </subcellularLocation>
</comment>
<feature type="active site" description="Proton acceptor" evidence="13">
    <location>
        <position position="281"/>
    </location>
</feature>
<name>S9ZRQ4_9RHOO</name>
<dbReference type="GO" id="GO:0006744">
    <property type="term" value="P:ubiquinone biosynthetic process"/>
    <property type="evidence" value="ECO:0007669"/>
    <property type="project" value="UniProtKB-UniPathway"/>
</dbReference>
<comment type="caution">
    <text evidence="15">The sequence shown here is derived from an EMBL/GenBank/DDBJ whole genome shotgun (WGS) entry which is preliminary data.</text>
</comment>
<keyword evidence="10 13" id="KW-0067">ATP-binding</keyword>
<keyword evidence="16" id="KW-1185">Reference proteome</keyword>
<dbReference type="NCBIfam" id="TIGR01982">
    <property type="entry name" value="UbiB"/>
    <property type="match status" value="1"/>
</dbReference>
<dbReference type="GO" id="GO:0004672">
    <property type="term" value="F:protein kinase activity"/>
    <property type="evidence" value="ECO:0007669"/>
    <property type="project" value="UniProtKB-UniRule"/>
</dbReference>
<accession>S9ZRQ4</accession>
<comment type="function">
    <text evidence="13">Is probably a protein kinase regulator of UbiI activity which is involved in aerobic coenzyme Q (ubiquinone) biosynthesis.</text>
</comment>
<dbReference type="UniPathway" id="UPA00232"/>
<feature type="domain" description="ABC1 atypical kinase-like" evidence="14">
    <location>
        <begin position="88"/>
        <end position="331"/>
    </location>
</feature>
<dbReference type="HAMAP" id="MF_00414">
    <property type="entry name" value="UbiB"/>
    <property type="match status" value="1"/>
</dbReference>
<dbReference type="CDD" id="cd13972">
    <property type="entry name" value="UbiB"/>
    <property type="match status" value="1"/>
</dbReference>
<gene>
    <name evidence="13" type="primary">ubiB</name>
    <name evidence="15" type="ORF">M622_00560</name>
</gene>
<dbReference type="eggNOG" id="COG0661">
    <property type="taxonomic scope" value="Bacteria"/>
</dbReference>
<dbReference type="GO" id="GO:0005886">
    <property type="term" value="C:plasma membrane"/>
    <property type="evidence" value="ECO:0007669"/>
    <property type="project" value="UniProtKB-SubCell"/>
</dbReference>
<dbReference type="InterPro" id="IPR050154">
    <property type="entry name" value="UbiB_kinase"/>
</dbReference>
<keyword evidence="9 13" id="KW-0418">Kinase</keyword>
<evidence type="ECO:0000256" key="4">
    <source>
        <dbReference type="ARBA" id="ARBA00022519"/>
    </source>
</evidence>
<evidence type="ECO:0000256" key="7">
    <source>
        <dbReference type="ARBA" id="ARBA00022692"/>
    </source>
</evidence>
<dbReference type="GO" id="GO:0005524">
    <property type="term" value="F:ATP binding"/>
    <property type="evidence" value="ECO:0007669"/>
    <property type="project" value="UniProtKB-KW"/>
</dbReference>
<dbReference type="EMBL" id="ATJV01000001">
    <property type="protein sequence ID" value="EPZ17291.1"/>
    <property type="molecule type" value="Genomic_DNA"/>
</dbReference>
<evidence type="ECO:0000256" key="13">
    <source>
        <dbReference type="HAMAP-Rule" id="MF_00414"/>
    </source>
</evidence>
<dbReference type="Gene3D" id="1.10.510.10">
    <property type="entry name" value="Transferase(Phosphotransferase) domain 1"/>
    <property type="match status" value="1"/>
</dbReference>
<comment type="pathway">
    <text evidence="1 13">Cofactor biosynthesis; ubiquinone biosynthesis [regulation].</text>
</comment>
<keyword evidence="4" id="KW-0997">Cell inner membrane</keyword>
<organism evidence="15 16">
    <name type="scientific">Thauera terpenica 58Eu</name>
    <dbReference type="NCBI Taxonomy" id="1348657"/>
    <lineage>
        <taxon>Bacteria</taxon>
        <taxon>Pseudomonadati</taxon>
        <taxon>Pseudomonadota</taxon>
        <taxon>Betaproteobacteria</taxon>
        <taxon>Rhodocyclales</taxon>
        <taxon>Zoogloeaceae</taxon>
        <taxon>Thauera</taxon>
    </lineage>
</organism>
<dbReference type="PANTHER" id="PTHR10566">
    <property type="entry name" value="CHAPERONE-ACTIVITY OF BC1 COMPLEX CABC1 -RELATED"/>
    <property type="match status" value="1"/>
</dbReference>